<evidence type="ECO:0000313" key="3">
    <source>
        <dbReference type="Proteomes" id="UP000624279"/>
    </source>
</evidence>
<keyword evidence="2" id="KW-0378">Hydrolase</keyword>
<dbReference type="InterPro" id="IPR022742">
    <property type="entry name" value="Hydrolase_4"/>
</dbReference>
<dbReference type="GO" id="GO:0016787">
    <property type="term" value="F:hydrolase activity"/>
    <property type="evidence" value="ECO:0007669"/>
    <property type="project" value="UniProtKB-KW"/>
</dbReference>
<dbReference type="Gene3D" id="3.40.50.1820">
    <property type="entry name" value="alpha/beta hydrolase"/>
    <property type="match status" value="1"/>
</dbReference>
<dbReference type="InterPro" id="IPR029058">
    <property type="entry name" value="AB_hydrolase_fold"/>
</dbReference>
<comment type="caution">
    <text evidence="2">The sequence shown here is derived from an EMBL/GenBank/DDBJ whole genome shotgun (WGS) entry which is preliminary data.</text>
</comment>
<feature type="domain" description="Serine aminopeptidase S33" evidence="1">
    <location>
        <begin position="72"/>
        <end position="173"/>
    </location>
</feature>
<sequence length="280" mass="30911">MSLSTLLSGCFSMRIVDSDILHPDKSSGYQQKQKFDALVLKQVRPEASFSESSIVINETLHANGFAIEQTHADVLVLYLGGADSHIDNAAKYLMQTIGSCPINLQMYDYRGYGRTVGEPTMDNLKRDALKIYDDLKSKSSKKLVIHGYSLGSFIAAHIAQQRQVDGIILEATGSSFMALLDAKVPAFAKPFFHFEAADSLRVIKVDRDMARYHGKALVIAGEKDDQTPPALGRLVFDAIPGSEKHFIVAPNVGHSGLLRNEDVRKTYCEFITQIQASRSQ</sequence>
<dbReference type="SUPFAM" id="SSF53474">
    <property type="entry name" value="alpha/beta-Hydrolases"/>
    <property type="match status" value="1"/>
</dbReference>
<dbReference type="Pfam" id="PF12146">
    <property type="entry name" value="Hydrolase_4"/>
    <property type="match status" value="1"/>
</dbReference>
<dbReference type="Proteomes" id="UP000624279">
    <property type="component" value="Unassembled WGS sequence"/>
</dbReference>
<organism evidence="2 3">
    <name type="scientific">Undibacterium flavidum</name>
    <dbReference type="NCBI Taxonomy" id="2762297"/>
    <lineage>
        <taxon>Bacteria</taxon>
        <taxon>Pseudomonadati</taxon>
        <taxon>Pseudomonadota</taxon>
        <taxon>Betaproteobacteria</taxon>
        <taxon>Burkholderiales</taxon>
        <taxon>Oxalobacteraceae</taxon>
        <taxon>Undibacterium</taxon>
    </lineage>
</organism>
<accession>A0ABR6YDV7</accession>
<gene>
    <name evidence="2" type="ORF">H8K55_14000</name>
</gene>
<reference evidence="2 3" key="1">
    <citation type="submission" date="2020-08" db="EMBL/GenBank/DDBJ databases">
        <title>Novel species isolated from subtropical streams in China.</title>
        <authorList>
            <person name="Lu H."/>
        </authorList>
    </citation>
    <scope>NUCLEOTIDE SEQUENCE [LARGE SCALE GENOMIC DNA]</scope>
    <source>
        <strain evidence="2 3">LX15W</strain>
    </source>
</reference>
<dbReference type="EMBL" id="JACOGA010000012">
    <property type="protein sequence ID" value="MBC3874699.1"/>
    <property type="molecule type" value="Genomic_DNA"/>
</dbReference>
<name>A0ABR6YDV7_9BURK</name>
<evidence type="ECO:0000313" key="2">
    <source>
        <dbReference type="EMBL" id="MBC3874699.1"/>
    </source>
</evidence>
<dbReference type="PANTHER" id="PTHR12277:SF81">
    <property type="entry name" value="PROTEIN ABHD13"/>
    <property type="match status" value="1"/>
</dbReference>
<dbReference type="PANTHER" id="PTHR12277">
    <property type="entry name" value="ALPHA/BETA HYDROLASE DOMAIN-CONTAINING PROTEIN"/>
    <property type="match status" value="1"/>
</dbReference>
<protein>
    <submittedName>
        <fullName evidence="2">Alpha/beta hydrolase</fullName>
    </submittedName>
</protein>
<dbReference type="RefSeq" id="WP_186942677.1">
    <property type="nucleotide sequence ID" value="NZ_JACOGA010000012.1"/>
</dbReference>
<evidence type="ECO:0000259" key="1">
    <source>
        <dbReference type="Pfam" id="PF12146"/>
    </source>
</evidence>
<proteinExistence type="predicted"/>
<keyword evidence="3" id="KW-1185">Reference proteome</keyword>